<dbReference type="AlphaFoldDB" id="A0A0V0Q839"/>
<evidence type="ECO:0000313" key="2">
    <source>
        <dbReference type="EMBL" id="KRW98330.1"/>
    </source>
</evidence>
<evidence type="ECO:0000313" key="3">
    <source>
        <dbReference type="Proteomes" id="UP000054937"/>
    </source>
</evidence>
<evidence type="ECO:0000256" key="1">
    <source>
        <dbReference type="SAM" id="MobiDB-lite"/>
    </source>
</evidence>
<organism evidence="2 3">
    <name type="scientific">Pseudocohnilembus persalinus</name>
    <name type="common">Ciliate</name>
    <dbReference type="NCBI Taxonomy" id="266149"/>
    <lineage>
        <taxon>Eukaryota</taxon>
        <taxon>Sar</taxon>
        <taxon>Alveolata</taxon>
        <taxon>Ciliophora</taxon>
        <taxon>Intramacronucleata</taxon>
        <taxon>Oligohymenophorea</taxon>
        <taxon>Scuticociliatia</taxon>
        <taxon>Philasterida</taxon>
        <taxon>Pseudocohnilembidae</taxon>
        <taxon>Pseudocohnilembus</taxon>
    </lineage>
</organism>
<feature type="compositionally biased region" description="Acidic residues" evidence="1">
    <location>
        <begin position="64"/>
        <end position="73"/>
    </location>
</feature>
<reference evidence="2 3" key="1">
    <citation type="journal article" date="2015" name="Sci. Rep.">
        <title>Genome of the facultative scuticociliatosis pathogen Pseudocohnilembus persalinus provides insight into its virulence through horizontal gene transfer.</title>
        <authorList>
            <person name="Xiong J."/>
            <person name="Wang G."/>
            <person name="Cheng J."/>
            <person name="Tian M."/>
            <person name="Pan X."/>
            <person name="Warren A."/>
            <person name="Jiang C."/>
            <person name="Yuan D."/>
            <person name="Miao W."/>
        </authorList>
    </citation>
    <scope>NUCLEOTIDE SEQUENCE [LARGE SCALE GENOMIC DNA]</scope>
    <source>
        <strain evidence="2">36N120E</strain>
    </source>
</reference>
<accession>A0A0V0Q839</accession>
<feature type="compositionally biased region" description="Acidic residues" evidence="1">
    <location>
        <begin position="89"/>
        <end position="107"/>
    </location>
</feature>
<name>A0A0V0Q839_PSEPJ</name>
<proteinExistence type="predicted"/>
<keyword evidence="3" id="KW-1185">Reference proteome</keyword>
<comment type="caution">
    <text evidence="2">The sequence shown here is derived from an EMBL/GenBank/DDBJ whole genome shotgun (WGS) entry which is preliminary data.</text>
</comment>
<sequence length="107" mass="12800">MLQKINAQIVENYGQFEDQLKNQRKYMDNYQNQEMNGDWTTKDQNYEEEEIKSELEEFIKQEIQNDEEQDSDYDFLSSDNDGEAYVSSEGEDSNYEITDSSDYEDEK</sequence>
<protein>
    <submittedName>
        <fullName evidence="2">Uncharacterized protein</fullName>
    </submittedName>
</protein>
<feature type="region of interest" description="Disordered" evidence="1">
    <location>
        <begin position="32"/>
        <end position="51"/>
    </location>
</feature>
<dbReference type="Proteomes" id="UP000054937">
    <property type="component" value="Unassembled WGS sequence"/>
</dbReference>
<dbReference type="InParanoid" id="A0A0V0Q839"/>
<gene>
    <name evidence="2" type="ORF">PPERSA_02107</name>
</gene>
<feature type="region of interest" description="Disordered" evidence="1">
    <location>
        <begin position="64"/>
        <end position="107"/>
    </location>
</feature>
<dbReference type="EMBL" id="LDAU01000254">
    <property type="protein sequence ID" value="KRW98330.1"/>
    <property type="molecule type" value="Genomic_DNA"/>
</dbReference>